<evidence type="ECO:0000259" key="3">
    <source>
        <dbReference type="PROSITE" id="PS50118"/>
    </source>
</evidence>
<dbReference type="SMART" id="SM00398">
    <property type="entry name" value="HMG"/>
    <property type="match status" value="1"/>
</dbReference>
<dbReference type="Pfam" id="PF00505">
    <property type="entry name" value="HMG_box"/>
    <property type="match status" value="1"/>
</dbReference>
<accession>A0A8E2DL51</accession>
<feature type="region of interest" description="Disordered" evidence="2">
    <location>
        <begin position="313"/>
        <end position="359"/>
    </location>
</feature>
<gene>
    <name evidence="4" type="ORF">OBBRIDRAFT_472452</name>
</gene>
<dbReference type="InterPro" id="IPR009071">
    <property type="entry name" value="HMG_box_dom"/>
</dbReference>
<dbReference type="GO" id="GO:0005634">
    <property type="term" value="C:nucleus"/>
    <property type="evidence" value="ECO:0007669"/>
    <property type="project" value="UniProtKB-UniRule"/>
</dbReference>
<feature type="DNA-binding region" description="HMG box" evidence="1">
    <location>
        <begin position="79"/>
        <end position="147"/>
    </location>
</feature>
<dbReference type="InterPro" id="IPR036910">
    <property type="entry name" value="HMG_box_dom_sf"/>
</dbReference>
<dbReference type="OrthoDB" id="6247875at2759"/>
<evidence type="ECO:0000256" key="1">
    <source>
        <dbReference type="PROSITE-ProRule" id="PRU00267"/>
    </source>
</evidence>
<reference evidence="4 5" key="1">
    <citation type="submission" date="2016-07" db="EMBL/GenBank/DDBJ databases">
        <title>Draft genome of the white-rot fungus Obba rivulosa 3A-2.</title>
        <authorList>
            <consortium name="DOE Joint Genome Institute"/>
            <person name="Miettinen O."/>
            <person name="Riley R."/>
            <person name="Acob R."/>
            <person name="Barry K."/>
            <person name="Cullen D."/>
            <person name="De Vries R."/>
            <person name="Hainaut M."/>
            <person name="Hatakka A."/>
            <person name="Henrissat B."/>
            <person name="Hilden K."/>
            <person name="Kuo R."/>
            <person name="Labutti K."/>
            <person name="Lipzen A."/>
            <person name="Makela M.R."/>
            <person name="Sandor L."/>
            <person name="Spatafora J.W."/>
            <person name="Grigoriev I.V."/>
            <person name="Hibbett D.S."/>
        </authorList>
    </citation>
    <scope>NUCLEOTIDE SEQUENCE [LARGE SCALE GENOMIC DNA]</scope>
    <source>
        <strain evidence="4 5">3A-2</strain>
    </source>
</reference>
<dbReference type="SUPFAM" id="SSF47095">
    <property type="entry name" value="HMG-box"/>
    <property type="match status" value="1"/>
</dbReference>
<feature type="region of interest" description="Disordered" evidence="2">
    <location>
        <begin position="143"/>
        <end position="205"/>
    </location>
</feature>
<sequence length="420" mass="45776">MALSPSHITPSSLDASAFRLTSVNQPSDIVTDSILAPASGTPLSPDSTPPEARAMLRTAESVDAEDRASATGDTTNIRWKKPRNSFILFRMEFVKERSKNGSMVTQQELSKQAGEAWHILSKEKRAHYEARARTEKLRAQILRQEQSQQQRRTQRSKRSVAKRREDTTADPGVAHKWRPSKSKRINGTPSSASSSLPSSVPNTPTSHMSPLWPGYYIPVQPTPTASPMYSGSLFPQTLPGPIIWQVPYIPYYFNPASYGAEVVYNPELVQPVSSFSPTLASAGGHQSGYYPASTYTPPLQSTNSLQLDNITVSPTAEIHQPPTLDTAYSPEPVDDDSFAPRNPGQLGLPTLSGPDVPNELPAEAVQPLEQAIPDGSSIPDDAFPLDSTFDSVFQGLFSGPHDVSDDYNDLLQVLGFLTSD</sequence>
<feature type="domain" description="HMG box" evidence="3">
    <location>
        <begin position="79"/>
        <end position="147"/>
    </location>
</feature>
<keyword evidence="1" id="KW-0539">Nucleus</keyword>
<evidence type="ECO:0000313" key="5">
    <source>
        <dbReference type="Proteomes" id="UP000250043"/>
    </source>
</evidence>
<dbReference type="EMBL" id="KV722373">
    <property type="protein sequence ID" value="OCH92185.1"/>
    <property type="molecule type" value="Genomic_DNA"/>
</dbReference>
<keyword evidence="1" id="KW-0238">DNA-binding</keyword>
<evidence type="ECO:0000313" key="4">
    <source>
        <dbReference type="EMBL" id="OCH92185.1"/>
    </source>
</evidence>
<keyword evidence="5" id="KW-1185">Reference proteome</keyword>
<proteinExistence type="predicted"/>
<feature type="compositionally biased region" description="Low complexity" evidence="2">
    <location>
        <begin position="188"/>
        <end position="205"/>
    </location>
</feature>
<protein>
    <recommendedName>
        <fullName evidence="3">HMG box domain-containing protein</fullName>
    </recommendedName>
</protein>
<dbReference type="Proteomes" id="UP000250043">
    <property type="component" value="Unassembled WGS sequence"/>
</dbReference>
<dbReference type="Gene3D" id="1.10.30.10">
    <property type="entry name" value="High mobility group box domain"/>
    <property type="match status" value="1"/>
</dbReference>
<dbReference type="AlphaFoldDB" id="A0A8E2DL51"/>
<feature type="compositionally biased region" description="Basic residues" evidence="2">
    <location>
        <begin position="152"/>
        <end position="161"/>
    </location>
</feature>
<dbReference type="CDD" id="cd01389">
    <property type="entry name" value="HMG-box_ROX1-like"/>
    <property type="match status" value="1"/>
</dbReference>
<evidence type="ECO:0000256" key="2">
    <source>
        <dbReference type="SAM" id="MobiDB-lite"/>
    </source>
</evidence>
<organism evidence="4 5">
    <name type="scientific">Obba rivulosa</name>
    <dbReference type="NCBI Taxonomy" id="1052685"/>
    <lineage>
        <taxon>Eukaryota</taxon>
        <taxon>Fungi</taxon>
        <taxon>Dikarya</taxon>
        <taxon>Basidiomycota</taxon>
        <taxon>Agaricomycotina</taxon>
        <taxon>Agaricomycetes</taxon>
        <taxon>Polyporales</taxon>
        <taxon>Gelatoporiaceae</taxon>
        <taxon>Obba</taxon>
    </lineage>
</organism>
<dbReference type="PROSITE" id="PS50118">
    <property type="entry name" value="HMG_BOX_2"/>
    <property type="match status" value="1"/>
</dbReference>
<name>A0A8E2DL51_9APHY</name>
<dbReference type="GO" id="GO:0003677">
    <property type="term" value="F:DNA binding"/>
    <property type="evidence" value="ECO:0007669"/>
    <property type="project" value="UniProtKB-UniRule"/>
</dbReference>
<feature type="compositionally biased region" description="Basic residues" evidence="2">
    <location>
        <begin position="175"/>
        <end position="184"/>
    </location>
</feature>